<dbReference type="PROSITE" id="PS51096">
    <property type="entry name" value="PTS_EIIA_TYPE_4"/>
    <property type="match status" value="1"/>
</dbReference>
<dbReference type="EMBL" id="DYWC01000125">
    <property type="protein sequence ID" value="HJF86912.1"/>
    <property type="molecule type" value="Genomic_DNA"/>
</dbReference>
<evidence type="ECO:0000313" key="1">
    <source>
        <dbReference type="EMBL" id="HJF86912.1"/>
    </source>
</evidence>
<dbReference type="GO" id="GO:0009401">
    <property type="term" value="P:phosphoenolpyruvate-dependent sugar phosphotransferase system"/>
    <property type="evidence" value="ECO:0007669"/>
    <property type="project" value="InterPro"/>
</dbReference>
<reference evidence="1" key="2">
    <citation type="submission" date="2021-09" db="EMBL/GenBank/DDBJ databases">
        <authorList>
            <person name="Gilroy R."/>
        </authorList>
    </citation>
    <scope>NUCLEOTIDE SEQUENCE</scope>
    <source>
        <strain evidence="1">7886</strain>
    </source>
</reference>
<dbReference type="InterPro" id="IPR036662">
    <property type="entry name" value="PTS_EIIA_man-typ_sf"/>
</dbReference>
<gene>
    <name evidence="1" type="ORF">K8V88_05690</name>
</gene>
<dbReference type="AlphaFoldDB" id="A0A0H4LC09"/>
<dbReference type="Pfam" id="PF03610">
    <property type="entry name" value="EIIA-man"/>
    <property type="match status" value="1"/>
</dbReference>
<accession>A0A0H4LC09</accession>
<dbReference type="Proteomes" id="UP000747013">
    <property type="component" value="Unassembled WGS sequence"/>
</dbReference>
<proteinExistence type="predicted"/>
<dbReference type="Gene3D" id="3.40.50.510">
    <property type="entry name" value="Phosphotransferase system, mannose-type IIA component"/>
    <property type="match status" value="1"/>
</dbReference>
<protein>
    <submittedName>
        <fullName evidence="1">PTS N-acetylglucosamine transporter subunit IIBC</fullName>
    </submittedName>
</protein>
<reference evidence="1" key="1">
    <citation type="journal article" date="2021" name="PeerJ">
        <title>Extensive microbial diversity within the chicken gut microbiome revealed by metagenomics and culture.</title>
        <authorList>
            <person name="Gilroy R."/>
            <person name="Ravi A."/>
            <person name="Getino M."/>
            <person name="Pursley I."/>
            <person name="Horton D.L."/>
            <person name="Alikhan N.F."/>
            <person name="Baker D."/>
            <person name="Gharbi K."/>
            <person name="Hall N."/>
            <person name="Watson M."/>
            <person name="Adriaenssens E.M."/>
            <person name="Foster-Nyarko E."/>
            <person name="Jarju S."/>
            <person name="Secka A."/>
            <person name="Antonio M."/>
            <person name="Oren A."/>
            <person name="Chaudhuri R.R."/>
            <person name="La Ragione R."/>
            <person name="Hildebrand F."/>
            <person name="Pallen M.J."/>
        </authorList>
    </citation>
    <scope>NUCLEOTIDE SEQUENCE</scope>
    <source>
        <strain evidence="1">7886</strain>
    </source>
</reference>
<name>A0A0H4LC09_9LACO</name>
<dbReference type="PANTHER" id="PTHR33799">
    <property type="entry name" value="PTS PERMEASE-RELATED-RELATED"/>
    <property type="match status" value="1"/>
</dbReference>
<sequence length="138" mass="15373">MKRKIILASHHKLATGLADTLNFISNNAADVTDLAAYMDNIPVDQQVEKLMGTISDDTEVIVLTDMLAGSVNQQFFKYRERPHTHIISGMNLPLALAIALEPADKEITSERMEELVKQAKEAIVYVNEMTVEADDDDE</sequence>
<dbReference type="InterPro" id="IPR051471">
    <property type="entry name" value="Bacterial_PTS_sugar_comp"/>
</dbReference>
<dbReference type="SUPFAM" id="SSF53062">
    <property type="entry name" value="PTS system fructose IIA component-like"/>
    <property type="match status" value="1"/>
</dbReference>
<dbReference type="GO" id="GO:0016020">
    <property type="term" value="C:membrane"/>
    <property type="evidence" value="ECO:0007669"/>
    <property type="project" value="InterPro"/>
</dbReference>
<dbReference type="InterPro" id="IPR004701">
    <property type="entry name" value="PTS_EIIA_man-typ"/>
</dbReference>
<dbReference type="PANTHER" id="PTHR33799:SF1">
    <property type="entry name" value="PTS SYSTEM MANNOSE-SPECIFIC EIIAB COMPONENT-RELATED"/>
    <property type="match status" value="1"/>
</dbReference>
<evidence type="ECO:0000313" key="2">
    <source>
        <dbReference type="Proteomes" id="UP000747013"/>
    </source>
</evidence>
<comment type="caution">
    <text evidence="1">The sequence shown here is derived from an EMBL/GenBank/DDBJ whole genome shotgun (WGS) entry which is preliminary data.</text>
</comment>
<organism evidence="1 2">
    <name type="scientific">Companilactobacillus farciminis</name>
    <dbReference type="NCBI Taxonomy" id="1612"/>
    <lineage>
        <taxon>Bacteria</taxon>
        <taxon>Bacillati</taxon>
        <taxon>Bacillota</taxon>
        <taxon>Bacilli</taxon>
        <taxon>Lactobacillales</taxon>
        <taxon>Lactobacillaceae</taxon>
        <taxon>Companilactobacillus</taxon>
    </lineage>
</organism>